<protein>
    <recommendedName>
        <fullName evidence="3">Response regulatory domain-containing protein</fullName>
    </recommendedName>
</protein>
<dbReference type="EMBL" id="QFXC01000011">
    <property type="protein sequence ID" value="RDH82374.1"/>
    <property type="molecule type" value="Genomic_DNA"/>
</dbReference>
<comment type="caution">
    <text evidence="1">The sequence shown here is derived from an EMBL/GenBank/DDBJ whole genome shotgun (WGS) entry which is preliminary data.</text>
</comment>
<proteinExistence type="predicted"/>
<organism evidence="1 2">
    <name type="scientific">endosymbiont of Galathealinum brachiosum</name>
    <dbReference type="NCBI Taxonomy" id="2200906"/>
    <lineage>
        <taxon>Bacteria</taxon>
        <taxon>Pseudomonadati</taxon>
        <taxon>Pseudomonadota</taxon>
        <taxon>Gammaproteobacteria</taxon>
        <taxon>sulfur-oxidizing symbionts</taxon>
    </lineage>
</organism>
<sequence>MVPAPHLLSIVEIGGYPDFTVLYRQKGYEVEQVSSMRKATKLLKKIQPAVIVAEFNFQSDFRDRTSSLETLMATVQRIPDCKVVVFYEKEQRAQLERLLAVFDVFATIAFPIEESVINNVLDQILEQAA</sequence>
<reference evidence="1 2" key="1">
    <citation type="journal article" date="2018" name="ISME J.">
        <title>Endosymbiont genomes yield clues of tubeworm success.</title>
        <authorList>
            <person name="Li Y."/>
            <person name="Liles M.R."/>
            <person name="Halanych K.M."/>
        </authorList>
    </citation>
    <scope>NUCLEOTIDE SEQUENCE [LARGE SCALE GENOMIC DNA]</scope>
    <source>
        <strain evidence="1">A1464</strain>
    </source>
</reference>
<dbReference type="Gene3D" id="3.40.50.2300">
    <property type="match status" value="1"/>
</dbReference>
<gene>
    <name evidence="1" type="ORF">DIZ80_08750</name>
</gene>
<evidence type="ECO:0000313" key="1">
    <source>
        <dbReference type="EMBL" id="RDH82374.1"/>
    </source>
</evidence>
<evidence type="ECO:0000313" key="2">
    <source>
        <dbReference type="Proteomes" id="UP000254266"/>
    </source>
</evidence>
<evidence type="ECO:0008006" key="3">
    <source>
        <dbReference type="Google" id="ProtNLM"/>
    </source>
</evidence>
<keyword evidence="2" id="KW-1185">Reference proteome</keyword>
<accession>A0A370DDB5</accession>
<dbReference type="AlphaFoldDB" id="A0A370DDB5"/>
<name>A0A370DDB5_9GAMM</name>
<dbReference type="Proteomes" id="UP000254266">
    <property type="component" value="Unassembled WGS sequence"/>
</dbReference>